<keyword evidence="1" id="KW-1277">Toxin-antitoxin system</keyword>
<evidence type="ECO:0000256" key="1">
    <source>
        <dbReference type="ARBA" id="ARBA00022649"/>
    </source>
</evidence>
<evidence type="ECO:0000313" key="3">
    <source>
        <dbReference type="Proteomes" id="UP000308828"/>
    </source>
</evidence>
<dbReference type="OrthoDB" id="8369899at2"/>
<evidence type="ECO:0000313" key="2">
    <source>
        <dbReference type="EMBL" id="THV23103.1"/>
    </source>
</evidence>
<gene>
    <name evidence="2" type="ORF">FAA97_10855</name>
</gene>
<name>A0A4S8NZC3_9HYPH</name>
<accession>A0A4S8NZC3</accession>
<proteinExistence type="predicted"/>
<dbReference type="EMBL" id="STGV01000003">
    <property type="protein sequence ID" value="THV23103.1"/>
    <property type="molecule type" value="Genomic_DNA"/>
</dbReference>
<dbReference type="AlphaFoldDB" id="A0A4S8NZC3"/>
<dbReference type="InterPro" id="IPR007712">
    <property type="entry name" value="RelE/ParE_toxin"/>
</dbReference>
<organism evidence="2 3">
    <name type="scientific">Peteryoungia ipomoeae</name>
    <dbReference type="NCBI Taxonomy" id="1210932"/>
    <lineage>
        <taxon>Bacteria</taxon>
        <taxon>Pseudomonadati</taxon>
        <taxon>Pseudomonadota</taxon>
        <taxon>Alphaproteobacteria</taxon>
        <taxon>Hyphomicrobiales</taxon>
        <taxon>Rhizobiaceae</taxon>
        <taxon>Peteryoungia</taxon>
    </lineage>
</organism>
<keyword evidence="3" id="KW-1185">Reference proteome</keyword>
<protein>
    <submittedName>
        <fullName evidence="2">Type II toxin-antitoxin system RelE/ParE family toxin</fullName>
    </submittedName>
</protein>
<dbReference type="RefSeq" id="WP_136598546.1">
    <property type="nucleotide sequence ID" value="NZ_STGV01000003.1"/>
</dbReference>
<dbReference type="Pfam" id="PF05016">
    <property type="entry name" value="ParE_toxin"/>
    <property type="match status" value="1"/>
</dbReference>
<dbReference type="Gene3D" id="3.30.2310.20">
    <property type="entry name" value="RelE-like"/>
    <property type="match status" value="1"/>
</dbReference>
<dbReference type="InterPro" id="IPR035093">
    <property type="entry name" value="RelE/ParE_toxin_dom_sf"/>
</dbReference>
<sequence length="96" mass="10859">MAKYILSQRAEQDLRLIWRTIAANNESAADGLVRRILNKASLAADHPHMGSLRPELSPTARLLIEGRYITIYEPMPYGIFVVAIVHGSRDIESWLE</sequence>
<reference evidence="2 3" key="1">
    <citation type="submission" date="2019-04" db="EMBL/GenBank/DDBJ databases">
        <title>Genome sequence of strain shin9-1.</title>
        <authorList>
            <person name="Gao J."/>
            <person name="Sun J."/>
        </authorList>
    </citation>
    <scope>NUCLEOTIDE SEQUENCE [LARGE SCALE GENOMIC DNA]</scope>
    <source>
        <strain evidence="3">shin9-1</strain>
    </source>
</reference>
<dbReference type="Proteomes" id="UP000308828">
    <property type="component" value="Unassembled WGS sequence"/>
</dbReference>
<comment type="caution">
    <text evidence="2">The sequence shown here is derived from an EMBL/GenBank/DDBJ whole genome shotgun (WGS) entry which is preliminary data.</text>
</comment>